<gene>
    <name evidence="2" type="ORF">DDZ16_17390</name>
</gene>
<dbReference type="GO" id="GO:0005829">
    <property type="term" value="C:cytosol"/>
    <property type="evidence" value="ECO:0007669"/>
    <property type="project" value="TreeGrafter"/>
</dbReference>
<dbReference type="PANTHER" id="PTHR30283">
    <property type="entry name" value="PEROXIDE STRESS RESPONSE PROTEIN YAAA"/>
    <property type="match status" value="1"/>
</dbReference>
<reference evidence="2 3" key="1">
    <citation type="submission" date="2018-05" db="EMBL/GenBank/DDBJ databases">
        <title>Marinilabilia rubrum sp. nov., isolated from saltern sediment.</title>
        <authorList>
            <person name="Zhang R."/>
        </authorList>
    </citation>
    <scope>NUCLEOTIDE SEQUENCE [LARGE SCALE GENOMIC DNA]</scope>
    <source>
        <strain evidence="2 3">WTE16</strain>
    </source>
</reference>
<dbReference type="EMBL" id="QEWP01000019">
    <property type="protein sequence ID" value="PWD98115.1"/>
    <property type="molecule type" value="Genomic_DNA"/>
</dbReference>
<sequence length="255" mass="29355">MLAILSPAKKLDFKSDLPQKKNTQIRFPYEAAELVDKLRSYSPKQLMGLMSISQNLADLNAGRFHQWHWPYEEKEGRQAIFAFNGEAYNGLDAYSLNSKETDAAQQHLRILSGLYGLLRPLDLILPYRLEMGTKLENKKGKDLYKFWGDKITEQLNDDLNKGNHKALVNLASQEYFKSIASDKISKPIITPVFKENKNGRYKVISVYAKKARGMMVRFIVQNQLTDPEELKAFNIDGYHFNNDLSDGNEMVFTRH</sequence>
<name>A0A2U2B4X9_9BACT</name>
<dbReference type="GO" id="GO:0033194">
    <property type="term" value="P:response to hydroperoxide"/>
    <property type="evidence" value="ECO:0007669"/>
    <property type="project" value="TreeGrafter"/>
</dbReference>
<dbReference type="AlphaFoldDB" id="A0A2U2B4X9"/>
<comment type="similarity">
    <text evidence="1">Belongs to the UPF0246 family.</text>
</comment>
<dbReference type="HAMAP" id="MF_00652">
    <property type="entry name" value="UPF0246"/>
    <property type="match status" value="1"/>
</dbReference>
<dbReference type="Proteomes" id="UP000244956">
    <property type="component" value="Unassembled WGS sequence"/>
</dbReference>
<dbReference type="NCBIfam" id="NF002542">
    <property type="entry name" value="PRK02101.1-3"/>
    <property type="match status" value="1"/>
</dbReference>
<organism evidence="2 3">
    <name type="scientific">Marinilabilia rubra</name>
    <dbReference type="NCBI Taxonomy" id="2162893"/>
    <lineage>
        <taxon>Bacteria</taxon>
        <taxon>Pseudomonadati</taxon>
        <taxon>Bacteroidota</taxon>
        <taxon>Bacteroidia</taxon>
        <taxon>Marinilabiliales</taxon>
        <taxon>Marinilabiliaceae</taxon>
        <taxon>Marinilabilia</taxon>
    </lineage>
</organism>
<dbReference type="Pfam" id="PF03883">
    <property type="entry name" value="H2O2_YaaD"/>
    <property type="match status" value="1"/>
</dbReference>
<keyword evidence="3" id="KW-1185">Reference proteome</keyword>
<evidence type="ECO:0000256" key="1">
    <source>
        <dbReference type="HAMAP-Rule" id="MF_00652"/>
    </source>
</evidence>
<protein>
    <recommendedName>
        <fullName evidence="1">UPF0246 protein DDZ16_17390</fullName>
    </recommendedName>
</protein>
<dbReference type="OrthoDB" id="9777133at2"/>
<dbReference type="RefSeq" id="WP_109265758.1">
    <property type="nucleotide sequence ID" value="NZ_QEWP01000019.1"/>
</dbReference>
<accession>A0A2U2B4X9</accession>
<dbReference type="InterPro" id="IPR005583">
    <property type="entry name" value="YaaA"/>
</dbReference>
<comment type="caution">
    <text evidence="2">The sequence shown here is derived from an EMBL/GenBank/DDBJ whole genome shotgun (WGS) entry which is preliminary data.</text>
</comment>
<evidence type="ECO:0000313" key="2">
    <source>
        <dbReference type="EMBL" id="PWD98115.1"/>
    </source>
</evidence>
<dbReference type="PANTHER" id="PTHR30283:SF4">
    <property type="entry name" value="PEROXIDE STRESS RESISTANCE PROTEIN YAAA"/>
    <property type="match status" value="1"/>
</dbReference>
<proteinExistence type="inferred from homology"/>
<evidence type="ECO:0000313" key="3">
    <source>
        <dbReference type="Proteomes" id="UP000244956"/>
    </source>
</evidence>